<name>A0A3P8BXX2_HELPZ</name>
<dbReference type="InterPro" id="IPR050951">
    <property type="entry name" value="Retrovirus_Pol_polyprotein"/>
</dbReference>
<proteinExistence type="predicted"/>
<dbReference type="OrthoDB" id="5862337at2759"/>
<organism evidence="1">
    <name type="scientific">Heligmosomoides polygyrus</name>
    <name type="common">Parasitic roundworm</name>
    <dbReference type="NCBI Taxonomy" id="6339"/>
    <lineage>
        <taxon>Eukaryota</taxon>
        <taxon>Metazoa</taxon>
        <taxon>Ecdysozoa</taxon>
        <taxon>Nematoda</taxon>
        <taxon>Chromadorea</taxon>
        <taxon>Rhabditida</taxon>
        <taxon>Rhabditina</taxon>
        <taxon>Rhabditomorpha</taxon>
        <taxon>Strongyloidea</taxon>
        <taxon>Heligmosomidae</taxon>
        <taxon>Heligmosomoides</taxon>
    </lineage>
</organism>
<dbReference type="WBParaSite" id="HPBE_0000854801-mRNA-1">
    <property type="protein sequence ID" value="HPBE_0000854801-mRNA-1"/>
    <property type="gene ID" value="HPBE_0000854801"/>
</dbReference>
<evidence type="ECO:0000313" key="2">
    <source>
        <dbReference type="Proteomes" id="UP000050761"/>
    </source>
</evidence>
<reference evidence="3" key="2">
    <citation type="submission" date="2019-09" db="UniProtKB">
        <authorList>
            <consortium name="WormBaseParasite"/>
        </authorList>
    </citation>
    <scope>IDENTIFICATION</scope>
</reference>
<dbReference type="EMBL" id="UZAH01026183">
    <property type="protein sequence ID" value="VDO76782.1"/>
    <property type="molecule type" value="Genomic_DNA"/>
</dbReference>
<reference evidence="1 2" key="1">
    <citation type="submission" date="2018-11" db="EMBL/GenBank/DDBJ databases">
        <authorList>
            <consortium name="Pathogen Informatics"/>
        </authorList>
    </citation>
    <scope>NUCLEOTIDE SEQUENCE [LARGE SCALE GENOMIC DNA]</scope>
</reference>
<dbReference type="PANTHER" id="PTHR37984:SF5">
    <property type="entry name" value="PROTEIN NYNRIN-LIKE"/>
    <property type="match status" value="1"/>
</dbReference>
<sequence>MSHTAFKLLMSQPRYPVGRLDDTLLQENKDLESDKAGSDLYFKCSVVLSADYFPPSHWISHLRQGEIADADAIKDSSWTPYIEISTVRMKKQFNSILDAQAFQQQKALDAVMDRMEPADSLLKQVTDFTLSGTWPKLDSQSSLWPFFNRRDTLTTVNGCLLTASRIVIPKALQRRVLFSLHKAHPGQTRMKMFIMLTKDSMIEQSVKQQWQEYRLNKGEHGIN</sequence>
<accession>A0A3P8BXX2</accession>
<dbReference type="Proteomes" id="UP000050761">
    <property type="component" value="Unassembled WGS sequence"/>
</dbReference>
<evidence type="ECO:0000313" key="3">
    <source>
        <dbReference type="WBParaSite" id="HPBE_0000854801-mRNA-1"/>
    </source>
</evidence>
<evidence type="ECO:0000313" key="1">
    <source>
        <dbReference type="EMBL" id="VDO76782.1"/>
    </source>
</evidence>
<keyword evidence="2" id="KW-1185">Reference proteome</keyword>
<dbReference type="PANTHER" id="PTHR37984">
    <property type="entry name" value="PROTEIN CBG26694"/>
    <property type="match status" value="1"/>
</dbReference>
<protein>
    <submittedName>
        <fullName evidence="3">RES domain-containing protein</fullName>
    </submittedName>
</protein>
<gene>
    <name evidence="1" type="ORF">HPBE_LOCUS8549</name>
</gene>
<dbReference type="AlphaFoldDB" id="A0A3P8BXX2"/>